<evidence type="ECO:0000256" key="1">
    <source>
        <dbReference type="SAM" id="MobiDB-lite"/>
    </source>
</evidence>
<feature type="region of interest" description="Disordered" evidence="1">
    <location>
        <begin position="1"/>
        <end position="40"/>
    </location>
</feature>
<comment type="caution">
    <text evidence="2">The sequence shown here is derived from an EMBL/GenBank/DDBJ whole genome shotgun (WGS) entry which is preliminary data.</text>
</comment>
<feature type="compositionally biased region" description="Low complexity" evidence="1">
    <location>
        <begin position="17"/>
        <end position="34"/>
    </location>
</feature>
<feature type="non-terminal residue" evidence="2">
    <location>
        <position position="1"/>
    </location>
</feature>
<evidence type="ECO:0000313" key="4">
    <source>
        <dbReference type="Proteomes" id="UP000681720"/>
    </source>
</evidence>
<dbReference type="EMBL" id="CAJOBH010133946">
    <property type="protein sequence ID" value="CAF4772459.1"/>
    <property type="molecule type" value="Genomic_DNA"/>
</dbReference>
<proteinExistence type="predicted"/>
<gene>
    <name evidence="3" type="ORF">BYL167_LOCUS46970</name>
    <name evidence="2" type="ORF">GIL414_LOCUS44395</name>
</gene>
<accession>A0A8S3AGU6</accession>
<dbReference type="Proteomes" id="UP000681720">
    <property type="component" value="Unassembled WGS sequence"/>
</dbReference>
<name>A0A8S3AGU6_9BILA</name>
<sequence length="40" mass="4413">QMTSSSISSHRSRMNPTGNNSTTKQQQQQNNESTMAQAQS</sequence>
<organism evidence="2 4">
    <name type="scientific">Rotaria magnacalcarata</name>
    <dbReference type="NCBI Taxonomy" id="392030"/>
    <lineage>
        <taxon>Eukaryota</taxon>
        <taxon>Metazoa</taxon>
        <taxon>Spiralia</taxon>
        <taxon>Gnathifera</taxon>
        <taxon>Rotifera</taxon>
        <taxon>Eurotatoria</taxon>
        <taxon>Bdelloidea</taxon>
        <taxon>Philodinida</taxon>
        <taxon>Philodinidae</taxon>
        <taxon>Rotaria</taxon>
    </lineage>
</organism>
<protein>
    <submittedName>
        <fullName evidence="2">Uncharacterized protein</fullName>
    </submittedName>
</protein>
<dbReference type="AlphaFoldDB" id="A0A8S3AGU6"/>
<dbReference type="EMBL" id="CAJOBJ010133854">
    <property type="protein sequence ID" value="CAF4733858.1"/>
    <property type="molecule type" value="Genomic_DNA"/>
</dbReference>
<evidence type="ECO:0000313" key="3">
    <source>
        <dbReference type="EMBL" id="CAF4772459.1"/>
    </source>
</evidence>
<reference evidence="2" key="1">
    <citation type="submission" date="2021-02" db="EMBL/GenBank/DDBJ databases">
        <authorList>
            <person name="Nowell W R."/>
        </authorList>
    </citation>
    <scope>NUCLEOTIDE SEQUENCE</scope>
</reference>
<evidence type="ECO:0000313" key="2">
    <source>
        <dbReference type="EMBL" id="CAF4733858.1"/>
    </source>
</evidence>
<dbReference type="Proteomes" id="UP000681967">
    <property type="component" value="Unassembled WGS sequence"/>
</dbReference>